<dbReference type="EMBL" id="JBHUHF010000001">
    <property type="protein sequence ID" value="MFD2028982.1"/>
    <property type="molecule type" value="Genomic_DNA"/>
</dbReference>
<dbReference type="RefSeq" id="WP_377200637.1">
    <property type="nucleotide sequence ID" value="NZ_JBHUHF010000001.1"/>
</dbReference>
<sequence length="454" mass="49633">MRALRFTTRRRAVASVLTTALALALTVAAPASGAGIDTASGAGSSTASGAGDGAGGGVQPLPALGALGANYNENLDQLNHRELRRARADWVRGFYVLPEADSVPPAQSPTLRAVRDAHDSGLRTVLSLKFPRAGSSFPRPGSAEMAAELARLDRVLPQVFATADIVTIGNEPFIESIPAERDERLNEFYETVARHVIDRRSELCGAECGTHLYMGALNRLDLPRNRTPAVERYLAFVRGTPEIEGVDLHPHVADQARIQDFLDYTLPRLRPEQTFLVTEFSLVWYWKRHMTDRIPAAFAERYGYAADTEVWQVIDEAIEQPFPSRKWDDLLSQSPWFEVKKHLLRDEMERFRSTGRLAVATYGFNQIPSMTAGWSATKPPWLLNSVFADLTVRPAGQGMAAPGYAWLDDFRALQETADGAGPCSGLDTVRVCARQPGPVGRSSEGSTRSGASPS</sequence>
<organism evidence="3 4">
    <name type="scientific">Promicromonospora aerolata</name>
    <dbReference type="NCBI Taxonomy" id="195749"/>
    <lineage>
        <taxon>Bacteria</taxon>
        <taxon>Bacillati</taxon>
        <taxon>Actinomycetota</taxon>
        <taxon>Actinomycetes</taxon>
        <taxon>Micrococcales</taxon>
        <taxon>Promicromonosporaceae</taxon>
        <taxon>Promicromonospora</taxon>
    </lineage>
</organism>
<evidence type="ECO:0000313" key="4">
    <source>
        <dbReference type="Proteomes" id="UP001597338"/>
    </source>
</evidence>
<feature type="signal peptide" evidence="2">
    <location>
        <begin position="1"/>
        <end position="33"/>
    </location>
</feature>
<keyword evidence="2" id="KW-0732">Signal</keyword>
<protein>
    <recommendedName>
        <fullName evidence="5">Sugar phosphate isomerase/epimerase</fullName>
    </recommendedName>
</protein>
<feature type="compositionally biased region" description="Polar residues" evidence="1">
    <location>
        <begin position="443"/>
        <end position="454"/>
    </location>
</feature>
<reference evidence="4" key="1">
    <citation type="journal article" date="2019" name="Int. J. Syst. Evol. Microbiol.">
        <title>The Global Catalogue of Microorganisms (GCM) 10K type strain sequencing project: providing services to taxonomists for standard genome sequencing and annotation.</title>
        <authorList>
            <consortium name="The Broad Institute Genomics Platform"/>
            <consortium name="The Broad Institute Genome Sequencing Center for Infectious Disease"/>
            <person name="Wu L."/>
            <person name="Ma J."/>
        </authorList>
    </citation>
    <scope>NUCLEOTIDE SEQUENCE [LARGE SCALE GENOMIC DNA]</scope>
    <source>
        <strain evidence="4">CCM 7043</strain>
    </source>
</reference>
<keyword evidence="4" id="KW-1185">Reference proteome</keyword>
<evidence type="ECO:0008006" key="5">
    <source>
        <dbReference type="Google" id="ProtNLM"/>
    </source>
</evidence>
<evidence type="ECO:0000256" key="2">
    <source>
        <dbReference type="SAM" id="SignalP"/>
    </source>
</evidence>
<feature type="region of interest" description="Disordered" evidence="1">
    <location>
        <begin position="434"/>
        <end position="454"/>
    </location>
</feature>
<name>A0ABW4VHP7_9MICO</name>
<comment type="caution">
    <text evidence="3">The sequence shown here is derived from an EMBL/GenBank/DDBJ whole genome shotgun (WGS) entry which is preliminary data.</text>
</comment>
<proteinExistence type="predicted"/>
<feature type="chain" id="PRO_5046322741" description="Sugar phosphate isomerase/epimerase" evidence="2">
    <location>
        <begin position="34"/>
        <end position="454"/>
    </location>
</feature>
<dbReference type="Proteomes" id="UP001597338">
    <property type="component" value="Unassembled WGS sequence"/>
</dbReference>
<accession>A0ABW4VHP7</accession>
<gene>
    <name evidence="3" type="ORF">ACFSL2_26110</name>
</gene>
<evidence type="ECO:0000256" key="1">
    <source>
        <dbReference type="SAM" id="MobiDB-lite"/>
    </source>
</evidence>
<evidence type="ECO:0000313" key="3">
    <source>
        <dbReference type="EMBL" id="MFD2028982.1"/>
    </source>
</evidence>